<reference evidence="2" key="1">
    <citation type="submission" date="2020-01" db="EMBL/GenBank/DDBJ databases">
        <authorList>
            <consortium name="DOE Joint Genome Institute"/>
            <person name="Haridas S."/>
            <person name="Albert R."/>
            <person name="Binder M."/>
            <person name="Bloem J."/>
            <person name="Labutti K."/>
            <person name="Salamov A."/>
            <person name="Andreopoulos B."/>
            <person name="Baker S.E."/>
            <person name="Barry K."/>
            <person name="Bills G."/>
            <person name="Bluhm B.H."/>
            <person name="Cannon C."/>
            <person name="Castanera R."/>
            <person name="Culley D.E."/>
            <person name="Daum C."/>
            <person name="Ezra D."/>
            <person name="Gonzalez J.B."/>
            <person name="Henrissat B."/>
            <person name="Kuo A."/>
            <person name="Liang C."/>
            <person name="Lipzen A."/>
            <person name="Lutzoni F."/>
            <person name="Magnuson J."/>
            <person name="Mondo S."/>
            <person name="Nolan M."/>
            <person name="Ohm R."/>
            <person name="Pangilinan J."/>
            <person name="Park H.-J."/>
            <person name="Ramirez L."/>
            <person name="Alfaro M."/>
            <person name="Sun H."/>
            <person name="Tritt A."/>
            <person name="Yoshinaga Y."/>
            <person name="Zwiers L.-H."/>
            <person name="Turgeon B.G."/>
            <person name="Goodwin S.B."/>
            <person name="Spatafora J.W."/>
            <person name="Crous P.W."/>
            <person name="Grigoriev I.V."/>
        </authorList>
    </citation>
    <scope>NUCLEOTIDE SEQUENCE</scope>
    <source>
        <strain evidence="2">IPT5</strain>
    </source>
</reference>
<dbReference type="Proteomes" id="UP000799423">
    <property type="component" value="Unassembled WGS sequence"/>
</dbReference>
<sequence length="256" mass="29106">MIETTVSSNTAIPKGYGFLPKGIRYKTLHCRKLTHEAGKKLYVVVDKKNQVGIRVPKFILHQVHTQAKETLSARRDAVAKRDATDIAKADAEMRKQFFKMPEIERMQVLKHGFQKSSGRVGRTGLIPLSKKVLLAVIAHVRHKHTGYDTLLSSGIARIDARKATRKKIEAVLKLWGLSADISWYFRDDVSSDSELSEYGSDAQSELNFFAFPSRIPMNIQRQVCATLHHLHVTPLPQWHTSHLHHPRSDTVERTRT</sequence>
<accession>A0A6A7BCD7</accession>
<dbReference type="EMBL" id="MU006300">
    <property type="protein sequence ID" value="KAF2852105.1"/>
    <property type="molecule type" value="Genomic_DNA"/>
</dbReference>
<evidence type="ECO:0000313" key="3">
    <source>
        <dbReference type="Proteomes" id="UP000799423"/>
    </source>
</evidence>
<protein>
    <recommendedName>
        <fullName evidence="1">DUF2293 domain-containing protein</fullName>
    </recommendedName>
</protein>
<organism evidence="2 3">
    <name type="scientific">Plenodomus tracheiphilus IPT5</name>
    <dbReference type="NCBI Taxonomy" id="1408161"/>
    <lineage>
        <taxon>Eukaryota</taxon>
        <taxon>Fungi</taxon>
        <taxon>Dikarya</taxon>
        <taxon>Ascomycota</taxon>
        <taxon>Pezizomycotina</taxon>
        <taxon>Dothideomycetes</taxon>
        <taxon>Pleosporomycetidae</taxon>
        <taxon>Pleosporales</taxon>
        <taxon>Pleosporineae</taxon>
        <taxon>Leptosphaeriaceae</taxon>
        <taxon>Plenodomus</taxon>
    </lineage>
</organism>
<dbReference type="PANTHER" id="PTHR38113:SF2">
    <property type="entry name" value="DUF2293 DOMAIN-CONTAINING PROTEIN"/>
    <property type="match status" value="1"/>
</dbReference>
<keyword evidence="3" id="KW-1185">Reference proteome</keyword>
<name>A0A6A7BCD7_9PLEO</name>
<dbReference type="PANTHER" id="PTHR38113">
    <property type="match status" value="1"/>
</dbReference>
<gene>
    <name evidence="2" type="ORF">T440DRAFT_467343</name>
</gene>
<evidence type="ECO:0000259" key="1">
    <source>
        <dbReference type="Pfam" id="PF10056"/>
    </source>
</evidence>
<proteinExistence type="predicted"/>
<evidence type="ECO:0000313" key="2">
    <source>
        <dbReference type="EMBL" id="KAF2852105.1"/>
    </source>
</evidence>
<dbReference type="InterPro" id="IPR018744">
    <property type="entry name" value="DUF2293"/>
</dbReference>
<feature type="domain" description="DUF2293" evidence="1">
    <location>
        <begin position="93"/>
        <end position="176"/>
    </location>
</feature>
<dbReference type="Pfam" id="PF10056">
    <property type="entry name" value="DUF2293"/>
    <property type="match status" value="1"/>
</dbReference>
<dbReference type="OrthoDB" id="5381833at2759"/>
<dbReference type="AlphaFoldDB" id="A0A6A7BCD7"/>